<evidence type="ECO:0000313" key="2">
    <source>
        <dbReference type="EMBL" id="OHT03050.1"/>
    </source>
</evidence>
<gene>
    <name evidence="2" type="ORF">TRFO_29603</name>
</gene>
<dbReference type="RefSeq" id="XP_068356186.1">
    <property type="nucleotide sequence ID" value="XM_068506870.1"/>
</dbReference>
<dbReference type="AlphaFoldDB" id="A0A1J4JWK1"/>
<accession>A0A1J4JWK1</accession>
<keyword evidence="1" id="KW-0175">Coiled coil</keyword>
<evidence type="ECO:0000313" key="3">
    <source>
        <dbReference type="Proteomes" id="UP000179807"/>
    </source>
</evidence>
<name>A0A1J4JWK1_9EUKA</name>
<dbReference type="GeneID" id="94841574"/>
<sequence>MSARTSLGTSSKTKRVQPVIDTSKYDGLTLIELRQRREKEVNDLNFEEVAVIDEAIKNYNVDNTAKVVEKVEQSLATDIDSAFARFDQACQEIENRTNENEQRIRTNTNSNFQIVKERHVQELADLETERQLDVIRSKERPSAKNNEMKNIAKNLARSGVIDAAITTREEAKISLEQELAFREYDINLRYEKILGHCVKRQSLELETMQNNFQKLIQNNENAKNKDILLQRQTLKGYITNAMRRAITEGCNELSRKDKRPELSQQITDFVQQKLVNDDRVSVFQGLD</sequence>
<reference evidence="2" key="1">
    <citation type="submission" date="2016-10" db="EMBL/GenBank/DDBJ databases">
        <authorList>
            <person name="Benchimol M."/>
            <person name="Almeida L.G."/>
            <person name="Vasconcelos A.T."/>
            <person name="Perreira-Neves A."/>
            <person name="Rosa I.A."/>
            <person name="Tasca T."/>
            <person name="Bogo M.R."/>
            <person name="de Souza W."/>
        </authorList>
    </citation>
    <scope>NUCLEOTIDE SEQUENCE [LARGE SCALE GENOMIC DNA]</scope>
    <source>
        <strain evidence="2">K</strain>
    </source>
</reference>
<dbReference type="EMBL" id="MLAK01000841">
    <property type="protein sequence ID" value="OHT03050.1"/>
    <property type="molecule type" value="Genomic_DNA"/>
</dbReference>
<keyword evidence="3" id="KW-1185">Reference proteome</keyword>
<feature type="coiled-coil region" evidence="1">
    <location>
        <begin position="198"/>
        <end position="225"/>
    </location>
</feature>
<comment type="caution">
    <text evidence="2">The sequence shown here is derived from an EMBL/GenBank/DDBJ whole genome shotgun (WGS) entry which is preliminary data.</text>
</comment>
<dbReference type="VEuPathDB" id="TrichDB:TRFO_29603"/>
<proteinExistence type="predicted"/>
<dbReference type="Proteomes" id="UP000179807">
    <property type="component" value="Unassembled WGS sequence"/>
</dbReference>
<organism evidence="2 3">
    <name type="scientific">Tritrichomonas foetus</name>
    <dbReference type="NCBI Taxonomy" id="1144522"/>
    <lineage>
        <taxon>Eukaryota</taxon>
        <taxon>Metamonada</taxon>
        <taxon>Parabasalia</taxon>
        <taxon>Tritrichomonadida</taxon>
        <taxon>Tritrichomonadidae</taxon>
        <taxon>Tritrichomonas</taxon>
    </lineage>
</organism>
<evidence type="ECO:0000256" key="1">
    <source>
        <dbReference type="SAM" id="Coils"/>
    </source>
</evidence>
<protein>
    <submittedName>
        <fullName evidence="2">Uncharacterized protein</fullName>
    </submittedName>
</protein>